<dbReference type="PANTHER" id="PTHR23028:SF53">
    <property type="entry name" value="ACYL_TRANSF_3 DOMAIN-CONTAINING PROTEIN"/>
    <property type="match status" value="1"/>
</dbReference>
<reference evidence="3 4" key="1">
    <citation type="submission" date="2024-10" db="EMBL/GenBank/DDBJ databases">
        <title>The Natural Products Discovery Center: Release of the First 8490 Sequenced Strains for Exploring Actinobacteria Biosynthetic Diversity.</title>
        <authorList>
            <person name="Kalkreuter E."/>
            <person name="Kautsar S.A."/>
            <person name="Yang D."/>
            <person name="Bader C.D."/>
            <person name="Teijaro C.N."/>
            <person name="Fluegel L."/>
            <person name="Davis C.M."/>
            <person name="Simpson J.R."/>
            <person name="Lauterbach L."/>
            <person name="Steele A.D."/>
            <person name="Gui C."/>
            <person name="Meng S."/>
            <person name="Li G."/>
            <person name="Viehrig K."/>
            <person name="Ye F."/>
            <person name="Su P."/>
            <person name="Kiefer A.F."/>
            <person name="Nichols A."/>
            <person name="Cepeda A.J."/>
            <person name="Yan W."/>
            <person name="Fan B."/>
            <person name="Jiang Y."/>
            <person name="Adhikari A."/>
            <person name="Zheng C.-J."/>
            <person name="Schuster L."/>
            <person name="Cowan T.M."/>
            <person name="Smanski M.J."/>
            <person name="Chevrette M.G."/>
            <person name="De Carvalho L.P.S."/>
            <person name="Shen B."/>
        </authorList>
    </citation>
    <scope>NUCLEOTIDE SEQUENCE [LARGE SCALE GENOMIC DNA]</scope>
    <source>
        <strain evidence="3 4">NPDC020602</strain>
    </source>
</reference>
<proteinExistence type="predicted"/>
<feature type="transmembrane region" description="Helical" evidence="1">
    <location>
        <begin position="239"/>
        <end position="256"/>
    </location>
</feature>
<dbReference type="InterPro" id="IPR002656">
    <property type="entry name" value="Acyl_transf_3_dom"/>
</dbReference>
<keyword evidence="3" id="KW-0012">Acyltransferase</keyword>
<organism evidence="3 4">
    <name type="scientific">Streptomyces litmocidini</name>
    <dbReference type="NCBI Taxonomy" id="67318"/>
    <lineage>
        <taxon>Bacteria</taxon>
        <taxon>Bacillati</taxon>
        <taxon>Actinomycetota</taxon>
        <taxon>Actinomycetes</taxon>
        <taxon>Kitasatosporales</taxon>
        <taxon>Streptomycetaceae</taxon>
        <taxon>Streptomyces</taxon>
    </lineage>
</organism>
<evidence type="ECO:0000259" key="2">
    <source>
        <dbReference type="Pfam" id="PF01757"/>
    </source>
</evidence>
<feature type="transmembrane region" description="Helical" evidence="1">
    <location>
        <begin position="161"/>
        <end position="181"/>
    </location>
</feature>
<dbReference type="EC" id="2.3.-.-" evidence="3"/>
<evidence type="ECO:0000256" key="1">
    <source>
        <dbReference type="SAM" id="Phobius"/>
    </source>
</evidence>
<keyword evidence="4" id="KW-1185">Reference proteome</keyword>
<feature type="transmembrane region" description="Helical" evidence="1">
    <location>
        <begin position="38"/>
        <end position="55"/>
    </location>
</feature>
<comment type="caution">
    <text evidence="3">The sequence shown here is derived from an EMBL/GenBank/DDBJ whole genome shotgun (WGS) entry which is preliminary data.</text>
</comment>
<feature type="transmembrane region" description="Helical" evidence="1">
    <location>
        <begin position="109"/>
        <end position="130"/>
    </location>
</feature>
<feature type="transmembrane region" description="Helical" evidence="1">
    <location>
        <begin position="75"/>
        <end position="97"/>
    </location>
</feature>
<dbReference type="PANTHER" id="PTHR23028">
    <property type="entry name" value="ACETYLTRANSFERASE"/>
    <property type="match status" value="1"/>
</dbReference>
<protein>
    <submittedName>
        <fullName evidence="3">Acyltransferase family protein</fullName>
        <ecNumber evidence="3">2.3.-.-</ecNumber>
    </submittedName>
</protein>
<evidence type="ECO:0000313" key="4">
    <source>
        <dbReference type="Proteomes" id="UP001611339"/>
    </source>
</evidence>
<keyword evidence="1" id="KW-0812">Transmembrane</keyword>
<keyword evidence="3" id="KW-0808">Transferase</keyword>
<keyword evidence="1" id="KW-0472">Membrane</keyword>
<dbReference type="GO" id="GO:0016746">
    <property type="term" value="F:acyltransferase activity"/>
    <property type="evidence" value="ECO:0007669"/>
    <property type="project" value="UniProtKB-KW"/>
</dbReference>
<accession>A0ABW7U447</accession>
<dbReference type="Pfam" id="PF01757">
    <property type="entry name" value="Acyl_transf_3"/>
    <property type="match status" value="1"/>
</dbReference>
<keyword evidence="1" id="KW-1133">Transmembrane helix</keyword>
<feature type="transmembrane region" description="Helical" evidence="1">
    <location>
        <begin position="331"/>
        <end position="353"/>
    </location>
</feature>
<name>A0ABW7U447_9ACTN</name>
<dbReference type="EMBL" id="JBIRUI010000002">
    <property type="protein sequence ID" value="MFI1712945.1"/>
    <property type="molecule type" value="Genomic_DNA"/>
</dbReference>
<dbReference type="Proteomes" id="UP001611339">
    <property type="component" value="Unassembled WGS sequence"/>
</dbReference>
<feature type="domain" description="Acyltransferase 3" evidence="2">
    <location>
        <begin position="34"/>
        <end position="350"/>
    </location>
</feature>
<sequence length="368" mass="41284">MLDQTAPVVPAPLASRSVPRLAADPTAGGHGRLHALDGLRLAAALMVVAYHYLAFGEGWPTPVEDLFPAAFPLASYGYLGVEFFFLISGFVICMSGWGRRVKDFFVSRVVRLYPAYWFAVVATSVTVAVVPGGRQHLPWNDILTNLTMLQEPLGADPVDGVYWTLFAELRFYLLFSLLAWWGLTYRRVLLFCCVWGAATVLVAPSSPGPLRLLLIPEYSWFFIAGMAFYLMYRFRPSPMLWGVVGFCYCASLAPSIDKFKELAFLGDRPAWPVLVVLAAFFGVMALIATRRLSGIRWRWLPVAGALTYPLYLLHEVIGWEFFARFAGRVPPWALLVTVLLGMSALSYLVHRLVERPLGRYLKRHLVRL</sequence>
<gene>
    <name evidence="3" type="ORF">ACH407_05085</name>
</gene>
<dbReference type="InterPro" id="IPR050879">
    <property type="entry name" value="Acyltransferase_3"/>
</dbReference>
<feature type="transmembrane region" description="Helical" evidence="1">
    <location>
        <begin position="299"/>
        <end position="319"/>
    </location>
</feature>
<feature type="transmembrane region" description="Helical" evidence="1">
    <location>
        <begin position="268"/>
        <end position="287"/>
    </location>
</feature>
<evidence type="ECO:0000313" key="3">
    <source>
        <dbReference type="EMBL" id="MFI1712945.1"/>
    </source>
</evidence>
<feature type="transmembrane region" description="Helical" evidence="1">
    <location>
        <begin position="188"/>
        <end position="206"/>
    </location>
</feature>
<dbReference type="RefSeq" id="WP_398707362.1">
    <property type="nucleotide sequence ID" value="NZ_JBIRUI010000002.1"/>
</dbReference>
<feature type="transmembrane region" description="Helical" evidence="1">
    <location>
        <begin position="212"/>
        <end position="232"/>
    </location>
</feature>